<evidence type="ECO:0000313" key="1">
    <source>
        <dbReference type="EMBL" id="GMA83533.1"/>
    </source>
</evidence>
<dbReference type="EMBL" id="BSUY01000001">
    <property type="protein sequence ID" value="GMA83533.1"/>
    <property type="molecule type" value="Genomic_DNA"/>
</dbReference>
<reference evidence="2" key="1">
    <citation type="journal article" date="2019" name="Int. J. Syst. Evol. Microbiol.">
        <title>The Global Catalogue of Microorganisms (GCM) 10K type strain sequencing project: providing services to taxonomists for standard genome sequencing and annotation.</title>
        <authorList>
            <consortium name="The Broad Institute Genomics Platform"/>
            <consortium name="The Broad Institute Genome Sequencing Center for Infectious Disease"/>
            <person name="Wu L."/>
            <person name="Ma J."/>
        </authorList>
    </citation>
    <scope>NUCLEOTIDE SEQUENCE [LARGE SCALE GENOMIC DNA]</scope>
    <source>
        <strain evidence="2">NBRC 102030</strain>
    </source>
</reference>
<comment type="caution">
    <text evidence="1">The sequence shown here is derived from an EMBL/GenBank/DDBJ whole genome shotgun (WGS) entry which is preliminary data.</text>
</comment>
<sequence>MRSKRYFLTLRNEFLCQIYNFLFLSELAVDYFKKAFVKQMIININPKANERSSFKQK</sequence>
<evidence type="ECO:0000313" key="2">
    <source>
        <dbReference type="Proteomes" id="UP001157046"/>
    </source>
</evidence>
<gene>
    <name evidence="1" type="ORF">GCM10025855_30660</name>
</gene>
<name>A0ABQ6J5W5_9GAMM</name>
<protein>
    <submittedName>
        <fullName evidence="1">Uncharacterized protein</fullName>
    </submittedName>
</protein>
<keyword evidence="2" id="KW-1185">Reference proteome</keyword>
<accession>A0ABQ6J5W5</accession>
<dbReference type="Proteomes" id="UP001157046">
    <property type="component" value="Unassembled WGS sequence"/>
</dbReference>
<proteinExistence type="predicted"/>
<organism evidence="1 2">
    <name type="scientific">Shewanella glacialipiscicola</name>
    <dbReference type="NCBI Taxonomy" id="614069"/>
    <lineage>
        <taxon>Bacteria</taxon>
        <taxon>Pseudomonadati</taxon>
        <taxon>Pseudomonadota</taxon>
        <taxon>Gammaproteobacteria</taxon>
        <taxon>Alteromonadales</taxon>
        <taxon>Shewanellaceae</taxon>
        <taxon>Shewanella</taxon>
    </lineage>
</organism>